<dbReference type="PANTHER" id="PTHR10362">
    <property type="entry name" value="HISTIDINE AMMONIA-LYASE"/>
    <property type="match status" value="1"/>
</dbReference>
<organism evidence="3 4">
    <name type="scientific">Sistotremastrum niveocremeum HHB9708</name>
    <dbReference type="NCBI Taxonomy" id="1314777"/>
    <lineage>
        <taxon>Eukaryota</taxon>
        <taxon>Fungi</taxon>
        <taxon>Dikarya</taxon>
        <taxon>Basidiomycota</taxon>
        <taxon>Agaricomycotina</taxon>
        <taxon>Agaricomycetes</taxon>
        <taxon>Sistotremastrales</taxon>
        <taxon>Sistotremastraceae</taxon>
        <taxon>Sertulicium</taxon>
        <taxon>Sertulicium niveocremeum</taxon>
    </lineage>
</organism>
<dbReference type="Proteomes" id="UP000076722">
    <property type="component" value="Unassembled WGS sequence"/>
</dbReference>
<dbReference type="InterPro" id="IPR008948">
    <property type="entry name" value="L-Aspartase-like"/>
</dbReference>
<proteinExistence type="inferred from homology"/>
<dbReference type="InterPro" id="IPR023144">
    <property type="entry name" value="Phe_NH3-lyase_shielding_dom_sf"/>
</dbReference>
<evidence type="ECO:0000313" key="4">
    <source>
        <dbReference type="Proteomes" id="UP000076722"/>
    </source>
</evidence>
<feature type="chain" id="PRO_5007853744" evidence="2">
    <location>
        <begin position="18"/>
        <end position="684"/>
    </location>
</feature>
<dbReference type="Gene3D" id="1.10.274.20">
    <property type="entry name" value="Phenylalanine ammonia-lyase 1, domain 3"/>
    <property type="match status" value="1"/>
</dbReference>
<dbReference type="CDD" id="cd00332">
    <property type="entry name" value="PAL-HAL"/>
    <property type="match status" value="1"/>
</dbReference>
<dbReference type="OrthoDB" id="10051290at2759"/>
<dbReference type="AlphaFoldDB" id="A0A164V080"/>
<dbReference type="SUPFAM" id="SSF48557">
    <property type="entry name" value="L-aspartase-like"/>
    <property type="match status" value="1"/>
</dbReference>
<reference evidence="3 4" key="1">
    <citation type="journal article" date="2016" name="Mol. Biol. Evol.">
        <title>Comparative Genomics of Early-Diverging Mushroom-Forming Fungi Provides Insights into the Origins of Lignocellulose Decay Capabilities.</title>
        <authorList>
            <person name="Nagy L.G."/>
            <person name="Riley R."/>
            <person name="Tritt A."/>
            <person name="Adam C."/>
            <person name="Daum C."/>
            <person name="Floudas D."/>
            <person name="Sun H."/>
            <person name="Yadav J.S."/>
            <person name="Pangilinan J."/>
            <person name="Larsson K.H."/>
            <person name="Matsuura K."/>
            <person name="Barry K."/>
            <person name="Labutti K."/>
            <person name="Kuo R."/>
            <person name="Ohm R.A."/>
            <person name="Bhattacharya S.S."/>
            <person name="Shirouzu T."/>
            <person name="Yoshinaga Y."/>
            <person name="Martin F.M."/>
            <person name="Grigoriev I.V."/>
            <person name="Hibbett D.S."/>
        </authorList>
    </citation>
    <scope>NUCLEOTIDE SEQUENCE [LARGE SCALE GENOMIC DNA]</scope>
    <source>
        <strain evidence="3 4">HHB9708</strain>
    </source>
</reference>
<name>A0A164V080_9AGAM</name>
<evidence type="ECO:0000256" key="2">
    <source>
        <dbReference type="SAM" id="SignalP"/>
    </source>
</evidence>
<dbReference type="Gene3D" id="1.10.275.10">
    <property type="entry name" value="Fumarase/aspartase (N-terminal domain)"/>
    <property type="match status" value="1"/>
</dbReference>
<evidence type="ECO:0000313" key="3">
    <source>
        <dbReference type="EMBL" id="KZS93695.1"/>
    </source>
</evidence>
<dbReference type="EMBL" id="KV419406">
    <property type="protein sequence ID" value="KZS93695.1"/>
    <property type="molecule type" value="Genomic_DNA"/>
</dbReference>
<accession>A0A164V080</accession>
<keyword evidence="4" id="KW-1185">Reference proteome</keyword>
<gene>
    <name evidence="3" type="ORF">SISNIDRAFT_485308</name>
</gene>
<dbReference type="Pfam" id="PF00221">
    <property type="entry name" value="Lyase_aromatic"/>
    <property type="match status" value="1"/>
</dbReference>
<sequence>MGILFSGVFVFILKLDATRKMASTVKSNDDHGGSPCSRNYFIPLQRGPHFLLYQEIYNASSFLTQDSQIRQKVDESLASVLAKSDGPGPNMYGVNTGVGARALIFVTFLYITRTNQRTELQRKILKHLACGVLPLTNVPSYNPTFDPEAWIRAAILVRINALLRGHSGCRWELLHGLHQLLVNDIIPCVPLHQTISASGDLAPLGYIAATLSSEMHVRVWCGKDSERKQMPASQALALHDVQTVEYGPKEALAVVNGTAPSCAVAALAIHDSNILALVAQVCTAMSVEALTGTPESFDAFMSDIARPHPGQIEVARNCRVMIKDSKLTRYHDESDPTQTLRQDRYSLRTSPQWIGPHLEELVTGMKTLETEMNSTTDNPIIDVQGDRTLHGGNFQATSVAMSRGLDLQTLVMEKTRIGLQQFGKIGYAQSTELNNTNMNRGLPPDFCAWEPSIDFGTKAMDVATASYLSELSFAINSLAMISARYTYTTIQCLQMIYANHIWALCQAVDLRVMTDIFFAQMKIDISTSFQSTFPDEPEALVSELSRTVFNQARVSFGNTTHLDSKDRFATLVRSLLAHVTAFLEDKPAPRIHFDIYIWQRNLSKTLLESFRTARLDSYEHGTAAPLLGSTASLYNFVRKTLKIPSRKGSTFDDEEIDAQVSRVYASFDSGDIVPVLLDVLASAQ</sequence>
<keyword evidence="2" id="KW-0732">Signal</keyword>
<evidence type="ECO:0000256" key="1">
    <source>
        <dbReference type="ARBA" id="ARBA00007238"/>
    </source>
</evidence>
<dbReference type="InterPro" id="IPR024083">
    <property type="entry name" value="Fumarase/histidase_N"/>
</dbReference>
<protein>
    <submittedName>
        <fullName evidence="3">Phenylalanine ammonia-lyase</fullName>
    </submittedName>
</protein>
<feature type="signal peptide" evidence="2">
    <location>
        <begin position="1"/>
        <end position="17"/>
    </location>
</feature>
<comment type="similarity">
    <text evidence="1">Belongs to the PAL/histidase family.</text>
</comment>
<keyword evidence="3" id="KW-0456">Lyase</keyword>
<dbReference type="STRING" id="1314777.A0A164V080"/>
<dbReference type="GO" id="GO:0016829">
    <property type="term" value="F:lyase activity"/>
    <property type="evidence" value="ECO:0007669"/>
    <property type="project" value="UniProtKB-KW"/>
</dbReference>
<dbReference type="Gene3D" id="1.20.200.10">
    <property type="entry name" value="Fumarase/aspartase (Central domain)"/>
    <property type="match status" value="1"/>
</dbReference>
<dbReference type="InterPro" id="IPR001106">
    <property type="entry name" value="Aromatic_Lyase"/>
</dbReference>